<gene>
    <name evidence="1" type="ORF">PC110_g7562</name>
</gene>
<reference evidence="1 2" key="1">
    <citation type="submission" date="2018-01" db="EMBL/GenBank/DDBJ databases">
        <title>Draft genome of the strawberry crown rot pathogen Phytophthora cactorum.</title>
        <authorList>
            <person name="Armitage A.D."/>
            <person name="Lysoe E."/>
            <person name="Nellist C.F."/>
            <person name="Harrison R.J."/>
            <person name="Brurberg M.B."/>
        </authorList>
    </citation>
    <scope>NUCLEOTIDE SEQUENCE [LARGE SCALE GENOMIC DNA]</scope>
    <source>
        <strain evidence="1 2">10300</strain>
    </source>
</reference>
<evidence type="ECO:0000313" key="1">
    <source>
        <dbReference type="EMBL" id="RAW36157.1"/>
    </source>
</evidence>
<accession>A0A329SH86</accession>
<evidence type="ECO:0008006" key="3">
    <source>
        <dbReference type="Google" id="ProtNLM"/>
    </source>
</evidence>
<dbReference type="OrthoDB" id="127598at2759"/>
<protein>
    <recommendedName>
        <fullName evidence="3">Reverse transcriptase domain</fullName>
    </recommendedName>
</protein>
<organism evidence="1 2">
    <name type="scientific">Phytophthora cactorum</name>
    <dbReference type="NCBI Taxonomy" id="29920"/>
    <lineage>
        <taxon>Eukaryota</taxon>
        <taxon>Sar</taxon>
        <taxon>Stramenopiles</taxon>
        <taxon>Oomycota</taxon>
        <taxon>Peronosporomycetes</taxon>
        <taxon>Peronosporales</taxon>
        <taxon>Peronosporaceae</taxon>
        <taxon>Phytophthora</taxon>
    </lineage>
</organism>
<comment type="caution">
    <text evidence="1">The sequence shown here is derived from an EMBL/GenBank/DDBJ whole genome shotgun (WGS) entry which is preliminary data.</text>
</comment>
<dbReference type="VEuPathDB" id="FungiDB:PC110_g7562"/>
<proteinExistence type="predicted"/>
<dbReference type="AlphaFoldDB" id="A0A329SH86"/>
<evidence type="ECO:0000313" key="2">
    <source>
        <dbReference type="Proteomes" id="UP000251314"/>
    </source>
</evidence>
<name>A0A329SH86_9STRA</name>
<sequence>MEQARDLSREMRIVTKFGDFFGFRVQPTKRKVIFLNTAIKEEEWTGMPVLKHGDTIRDSGYHVGTGNMEAYNWALRIRNVRRRLPTAVTLATSVLLRTHLLNAILLPGILFTAAVFKLPKWAERELINLQKQFLWRHSTSVEKSRNKINPGLLHSPRKSGVVGLLSIAVAVKTQRTKHAQLWLTQKQGT</sequence>
<dbReference type="Proteomes" id="UP000251314">
    <property type="component" value="Unassembled WGS sequence"/>
</dbReference>
<dbReference type="EMBL" id="MJFZ01000147">
    <property type="protein sequence ID" value="RAW36157.1"/>
    <property type="molecule type" value="Genomic_DNA"/>
</dbReference>
<keyword evidence="2" id="KW-1185">Reference proteome</keyword>